<dbReference type="Pfam" id="PF13740">
    <property type="entry name" value="ACT_6"/>
    <property type="match status" value="1"/>
</dbReference>
<name>A0A7N0TV03_KALFE</name>
<dbReference type="GO" id="GO:0016597">
    <property type="term" value="F:amino acid binding"/>
    <property type="evidence" value="ECO:0007669"/>
    <property type="project" value="UniProtKB-UniRule"/>
</dbReference>
<dbReference type="AlphaFoldDB" id="A0A7N0TV03"/>
<evidence type="ECO:0000256" key="2">
    <source>
        <dbReference type="RuleBase" id="RU369043"/>
    </source>
</evidence>
<dbReference type="Pfam" id="PF24931">
    <property type="entry name" value="ACT_ACR9_3rd"/>
    <property type="match status" value="1"/>
</dbReference>
<dbReference type="PANTHER" id="PTHR31096:SF6">
    <property type="entry name" value="ACT DOMAIN-CONTAINING PROTEIN ACR8"/>
    <property type="match status" value="1"/>
</dbReference>
<dbReference type="OMA" id="VINIHCK"/>
<evidence type="ECO:0000259" key="3">
    <source>
        <dbReference type="PROSITE" id="PS51671"/>
    </source>
</evidence>
<dbReference type="InterPro" id="IPR002912">
    <property type="entry name" value="ACT_dom"/>
</dbReference>
<protein>
    <recommendedName>
        <fullName evidence="2">ACT domain-containing protein ACR</fullName>
    </recommendedName>
    <alternativeName>
        <fullName evidence="2">Protein ACT DOMAIN REPEATS</fullName>
    </alternativeName>
</protein>
<feature type="domain" description="ACT" evidence="3">
    <location>
        <begin position="36"/>
        <end position="111"/>
    </location>
</feature>
<feature type="domain" description="ACT" evidence="3">
    <location>
        <begin position="117"/>
        <end position="201"/>
    </location>
</feature>
<accession>A0A7N0TV03</accession>
<dbReference type="PANTHER" id="PTHR31096">
    <property type="entry name" value="ACT DOMAIN-CONTAINING PROTEIN ACR4-RELATED"/>
    <property type="match status" value="1"/>
</dbReference>
<dbReference type="PROSITE" id="PS51671">
    <property type="entry name" value="ACT"/>
    <property type="match status" value="3"/>
</dbReference>
<dbReference type="CDD" id="cd04926">
    <property type="entry name" value="ACT_ACR_4"/>
    <property type="match status" value="1"/>
</dbReference>
<sequence length="445" mass="49904">MMDLSSPVMDEYEKLVSRMNTPRVVIDNAVCPTSTIVKVDSARKHGILLEAVQVLTDLNLSINKAYICSDGRYFMDVFHVSDHAGNKLADEKVITYLEQSMGTIHHGRSKSFEGLTALELTGTDRVGLLSEVFAVLADLQCSVVDSKVWTHNGRIASLMYLRDFNSGSPIEDPQKINIIEARLRNVLKGDNDIRSAKTSVSLALTHTERRLHQMMFADRDYEREPILKRLSYESPVVTVQNLAARSYSVVNVQCKDRMKLLFDIVCTLTDMEYVVFHATISTDNDEAFLEFYIRHTDGTPISSEPEKHRVILCIQAAIERRTSEGVRLELCTTDRQGLLADVTRTFRENGLNVTRAEISTQGETAYNTFYVTDGVGNPANPKIIEDVRQRIGLSNLRVKELPAMPQDNSERDVQAVGLGGAMSLFSIGSIVKRNLYSRGWIRSCS</sequence>
<comment type="function">
    <text evidence="2">Binds amino acids.</text>
</comment>
<dbReference type="Pfam" id="PF01842">
    <property type="entry name" value="ACT"/>
    <property type="match status" value="1"/>
</dbReference>
<dbReference type="InterPro" id="IPR045865">
    <property type="entry name" value="ACT-like_dom_sf"/>
</dbReference>
<feature type="domain" description="ACT" evidence="3">
    <location>
        <begin position="327"/>
        <end position="406"/>
    </location>
</feature>
<dbReference type="CDD" id="cd04895">
    <property type="entry name" value="ACT_ACR_1"/>
    <property type="match status" value="1"/>
</dbReference>
<dbReference type="Proteomes" id="UP000594263">
    <property type="component" value="Unplaced"/>
</dbReference>
<dbReference type="EnsemblPlants" id="Kaladp0046s0317.1.v1.1">
    <property type="protein sequence ID" value="Kaladp0046s0317.1.v1.1"/>
    <property type="gene ID" value="Kaladp0046s0317.v1.1"/>
</dbReference>
<organism evidence="4 5">
    <name type="scientific">Kalanchoe fedtschenkoi</name>
    <name type="common">Lavender scallops</name>
    <name type="synonym">South American air plant</name>
    <dbReference type="NCBI Taxonomy" id="63787"/>
    <lineage>
        <taxon>Eukaryota</taxon>
        <taxon>Viridiplantae</taxon>
        <taxon>Streptophyta</taxon>
        <taxon>Embryophyta</taxon>
        <taxon>Tracheophyta</taxon>
        <taxon>Spermatophyta</taxon>
        <taxon>Magnoliopsida</taxon>
        <taxon>eudicotyledons</taxon>
        <taxon>Gunneridae</taxon>
        <taxon>Pentapetalae</taxon>
        <taxon>Saxifragales</taxon>
        <taxon>Crassulaceae</taxon>
        <taxon>Kalanchoe</taxon>
    </lineage>
</organism>
<dbReference type="Gene3D" id="3.30.70.260">
    <property type="match status" value="2"/>
</dbReference>
<dbReference type="SUPFAM" id="SSF55021">
    <property type="entry name" value="ACT-like"/>
    <property type="match status" value="4"/>
</dbReference>
<evidence type="ECO:0000313" key="5">
    <source>
        <dbReference type="Proteomes" id="UP000594263"/>
    </source>
</evidence>
<dbReference type="InterPro" id="IPR040217">
    <property type="entry name" value="ACR1-12"/>
</dbReference>
<reference evidence="4" key="1">
    <citation type="submission" date="2021-01" db="UniProtKB">
        <authorList>
            <consortium name="EnsemblPlants"/>
        </authorList>
    </citation>
    <scope>IDENTIFICATION</scope>
</reference>
<evidence type="ECO:0000313" key="4">
    <source>
        <dbReference type="EnsemblPlants" id="Kaladp0046s0317.1.v1.1"/>
    </source>
</evidence>
<keyword evidence="1 2" id="KW-0677">Repeat</keyword>
<dbReference type="Gramene" id="Kaladp0046s0317.1.v1.1">
    <property type="protein sequence ID" value="Kaladp0046s0317.1.v1.1"/>
    <property type="gene ID" value="Kaladp0046s0317.v1.1"/>
</dbReference>
<keyword evidence="5" id="KW-1185">Reference proteome</keyword>
<evidence type="ECO:0000256" key="1">
    <source>
        <dbReference type="ARBA" id="ARBA00022737"/>
    </source>
</evidence>
<dbReference type="CDD" id="cd04897">
    <property type="entry name" value="ACT_ACR_3"/>
    <property type="match status" value="1"/>
</dbReference>
<proteinExistence type="predicted"/>